<keyword evidence="7" id="KW-0496">Mitochondrion</keyword>
<evidence type="ECO:0000256" key="8">
    <source>
        <dbReference type="ARBA" id="ARBA00023136"/>
    </source>
</evidence>
<evidence type="ECO:0000256" key="1">
    <source>
        <dbReference type="ARBA" id="ARBA00004434"/>
    </source>
</evidence>
<gene>
    <name evidence="10" type="ORF">Dbus_chr2Lg1817</name>
</gene>
<dbReference type="Pfam" id="PF02937">
    <property type="entry name" value="COX6C"/>
    <property type="match status" value="1"/>
</dbReference>
<comment type="pathway">
    <text evidence="2">Energy metabolism; oxidative phosphorylation.</text>
</comment>
<dbReference type="Gene3D" id="4.10.93.10">
    <property type="entry name" value="Mitochondrial cytochrome c oxidase subunit VIc/VIIs"/>
    <property type="match status" value="1"/>
</dbReference>
<dbReference type="PANTHER" id="PTHR48416:SF1">
    <property type="entry name" value="CYTOCHROME C OXIDASE SUBUNIT 6C"/>
    <property type="match status" value="1"/>
</dbReference>
<evidence type="ECO:0000256" key="6">
    <source>
        <dbReference type="ARBA" id="ARBA00022989"/>
    </source>
</evidence>
<keyword evidence="6 9" id="KW-1133">Transmembrane helix</keyword>
<evidence type="ECO:0000256" key="5">
    <source>
        <dbReference type="ARBA" id="ARBA00022792"/>
    </source>
</evidence>
<dbReference type="InterPro" id="IPR051389">
    <property type="entry name" value="Cytochrome_c_oxidase_VIc"/>
</dbReference>
<evidence type="ECO:0000256" key="4">
    <source>
        <dbReference type="ARBA" id="ARBA00022692"/>
    </source>
</evidence>
<sequence>CHDSNFLGKVLSCVLVFTYLCIQAQCLNKIYKMAAKTEVNYKFPMHGTHMRKTMGNVRTACILSLIAPLIFYFAHNVTQKNAYANFYSKYDPMYAFDRMKTAGYLDSCPKEEKCKDDKKKDKKK</sequence>
<dbReference type="SUPFAM" id="SSF81415">
    <property type="entry name" value="Mitochondrial cytochrome c oxidase subunit VIc"/>
    <property type="match status" value="1"/>
</dbReference>
<dbReference type="AlphaFoldDB" id="A0A0M4ERY0"/>
<evidence type="ECO:0000313" key="10">
    <source>
        <dbReference type="EMBL" id="ALC39732.1"/>
    </source>
</evidence>
<dbReference type="Proteomes" id="UP000494163">
    <property type="component" value="Chromosome 2L"/>
</dbReference>
<keyword evidence="5" id="KW-0999">Mitochondrion inner membrane</keyword>
<protein>
    <submittedName>
        <fullName evidence="10">CG31644</fullName>
    </submittedName>
</protein>
<dbReference type="InterPro" id="IPR037169">
    <property type="entry name" value="Cytochrome_c_oxidase_VIc_sf"/>
</dbReference>
<keyword evidence="4 9" id="KW-0812">Transmembrane</keyword>
<dbReference type="PANTHER" id="PTHR48416">
    <property type="entry name" value="CYTOCHROME C OXIDASE SUBUNIT 6C"/>
    <property type="match status" value="1"/>
</dbReference>
<name>A0A0M4ERY0_DROBS</name>
<evidence type="ECO:0000256" key="9">
    <source>
        <dbReference type="SAM" id="Phobius"/>
    </source>
</evidence>
<evidence type="ECO:0000256" key="3">
    <source>
        <dbReference type="ARBA" id="ARBA00007204"/>
    </source>
</evidence>
<keyword evidence="8 9" id="KW-0472">Membrane</keyword>
<feature type="transmembrane region" description="Helical" evidence="9">
    <location>
        <begin position="6"/>
        <end position="27"/>
    </location>
</feature>
<dbReference type="GO" id="GO:0005743">
    <property type="term" value="C:mitochondrial inner membrane"/>
    <property type="evidence" value="ECO:0007669"/>
    <property type="project" value="UniProtKB-SubCell"/>
</dbReference>
<dbReference type="OrthoDB" id="10051322at2759"/>
<organism evidence="10 11">
    <name type="scientific">Drosophila busckii</name>
    <name type="common">Fruit fly</name>
    <dbReference type="NCBI Taxonomy" id="30019"/>
    <lineage>
        <taxon>Eukaryota</taxon>
        <taxon>Metazoa</taxon>
        <taxon>Ecdysozoa</taxon>
        <taxon>Arthropoda</taxon>
        <taxon>Hexapoda</taxon>
        <taxon>Insecta</taxon>
        <taxon>Pterygota</taxon>
        <taxon>Neoptera</taxon>
        <taxon>Endopterygota</taxon>
        <taxon>Diptera</taxon>
        <taxon>Brachycera</taxon>
        <taxon>Muscomorpha</taxon>
        <taxon>Ephydroidea</taxon>
        <taxon>Drosophilidae</taxon>
        <taxon>Drosophila</taxon>
    </lineage>
</organism>
<comment type="similarity">
    <text evidence="3">Belongs to the cytochrome c oxidase subunit 6c family.</text>
</comment>
<proteinExistence type="inferred from homology"/>
<evidence type="ECO:0000256" key="7">
    <source>
        <dbReference type="ARBA" id="ARBA00023128"/>
    </source>
</evidence>
<feature type="non-terminal residue" evidence="10">
    <location>
        <position position="1"/>
    </location>
</feature>
<comment type="subcellular location">
    <subcellularLocation>
        <location evidence="1">Mitochondrion inner membrane</location>
        <topology evidence="1">Single-pass membrane protein</topology>
    </subcellularLocation>
</comment>
<keyword evidence="11" id="KW-1185">Reference proteome</keyword>
<dbReference type="InterPro" id="IPR034884">
    <property type="entry name" value="Cytochrome_c_oxidase_VIc/VIIs"/>
</dbReference>
<reference evidence="10 11" key="1">
    <citation type="submission" date="2015-08" db="EMBL/GenBank/DDBJ databases">
        <title>Ancestral chromatin configuration constrains chromatin evolution on differentiating sex chromosomes in Drosophila.</title>
        <authorList>
            <person name="Zhou Q."/>
            <person name="Bachtrog D."/>
        </authorList>
    </citation>
    <scope>NUCLEOTIDE SEQUENCE [LARGE SCALE GENOMIC DNA]</scope>
    <source>
        <tissue evidence="10">Whole larvae</tissue>
    </source>
</reference>
<accession>A0A0M4ERY0</accession>
<dbReference type="EMBL" id="CP012523">
    <property type="protein sequence ID" value="ALC39732.1"/>
    <property type="molecule type" value="Genomic_DNA"/>
</dbReference>
<feature type="transmembrane region" description="Helical" evidence="9">
    <location>
        <begin position="55"/>
        <end position="74"/>
    </location>
</feature>
<evidence type="ECO:0000256" key="2">
    <source>
        <dbReference type="ARBA" id="ARBA00004673"/>
    </source>
</evidence>
<evidence type="ECO:0000313" key="11">
    <source>
        <dbReference type="Proteomes" id="UP000494163"/>
    </source>
</evidence>